<dbReference type="SUPFAM" id="SSF53383">
    <property type="entry name" value="PLP-dependent transferases"/>
    <property type="match status" value="1"/>
</dbReference>
<keyword evidence="4" id="KW-0808">Transferase</keyword>
<accession>A0A6L5B9U7</accession>
<dbReference type="InterPro" id="IPR015421">
    <property type="entry name" value="PyrdxlP-dep_Trfase_major"/>
</dbReference>
<dbReference type="EMBL" id="WRXP01000983">
    <property type="protein sequence ID" value="KAF1002526.1"/>
    <property type="molecule type" value="Genomic_DNA"/>
</dbReference>
<keyword evidence="3" id="KW-0032">Aminotransferase</keyword>
<protein>
    <recommendedName>
        <fullName evidence="6">Aminotransferase class I/classII large domain-containing protein</fullName>
    </recommendedName>
</protein>
<keyword evidence="5" id="KW-0663">Pyridoxal phosphate</keyword>
<evidence type="ECO:0000256" key="4">
    <source>
        <dbReference type="ARBA" id="ARBA00022679"/>
    </source>
</evidence>
<dbReference type="GO" id="GO:0008483">
    <property type="term" value="F:transaminase activity"/>
    <property type="evidence" value="ECO:0007669"/>
    <property type="project" value="UniProtKB-KW"/>
</dbReference>
<keyword evidence="8" id="KW-1185">Reference proteome</keyword>
<dbReference type="InterPro" id="IPR004839">
    <property type="entry name" value="Aminotransferase_I/II_large"/>
</dbReference>
<dbReference type="Pfam" id="PF00155">
    <property type="entry name" value="Aminotran_1_2"/>
    <property type="match status" value="1"/>
</dbReference>
<dbReference type="GO" id="GO:0030170">
    <property type="term" value="F:pyridoxal phosphate binding"/>
    <property type="evidence" value="ECO:0007669"/>
    <property type="project" value="InterPro"/>
</dbReference>
<feature type="domain" description="Aminotransferase class I/classII large" evidence="6">
    <location>
        <begin position="55"/>
        <end position="133"/>
    </location>
</feature>
<gene>
    <name evidence="7" type="ORF">AG4045_004605</name>
</gene>
<proteinExistence type="inferred from homology"/>
<evidence type="ECO:0000256" key="5">
    <source>
        <dbReference type="ARBA" id="ARBA00022898"/>
    </source>
</evidence>
<evidence type="ECO:0000256" key="1">
    <source>
        <dbReference type="ARBA" id="ARBA00001933"/>
    </source>
</evidence>
<evidence type="ECO:0000256" key="2">
    <source>
        <dbReference type="ARBA" id="ARBA00007441"/>
    </source>
</evidence>
<name>A0A6L5B9U7_APIGR</name>
<dbReference type="InterPro" id="IPR015422">
    <property type="entry name" value="PyrdxlP-dep_Trfase_small"/>
</dbReference>
<dbReference type="Proteomes" id="UP000593563">
    <property type="component" value="Unassembled WGS sequence"/>
</dbReference>
<dbReference type="GO" id="GO:0006520">
    <property type="term" value="P:amino acid metabolic process"/>
    <property type="evidence" value="ECO:0007669"/>
    <property type="project" value="InterPro"/>
</dbReference>
<comment type="similarity">
    <text evidence="2">Belongs to the class-I pyridoxal-phosphate-dependent aminotransferase family.</text>
</comment>
<dbReference type="InterPro" id="IPR050596">
    <property type="entry name" value="AspAT/PAT-like"/>
</dbReference>
<organism evidence="7 8">
    <name type="scientific">Apium graveolens</name>
    <name type="common">Celery</name>
    <dbReference type="NCBI Taxonomy" id="4045"/>
    <lineage>
        <taxon>Eukaryota</taxon>
        <taxon>Viridiplantae</taxon>
        <taxon>Streptophyta</taxon>
        <taxon>Embryophyta</taxon>
        <taxon>Tracheophyta</taxon>
        <taxon>Spermatophyta</taxon>
        <taxon>Magnoliopsida</taxon>
        <taxon>eudicotyledons</taxon>
        <taxon>Gunneridae</taxon>
        <taxon>Pentapetalae</taxon>
        <taxon>asterids</taxon>
        <taxon>campanulids</taxon>
        <taxon>Apiales</taxon>
        <taxon>Apiaceae</taxon>
        <taxon>Apioideae</taxon>
        <taxon>apioid superclade</taxon>
        <taxon>Apieae</taxon>
        <taxon>Apium</taxon>
    </lineage>
</organism>
<dbReference type="Gene3D" id="3.40.640.10">
    <property type="entry name" value="Type I PLP-dependent aspartate aminotransferase-like (Major domain)"/>
    <property type="match status" value="1"/>
</dbReference>
<evidence type="ECO:0000256" key="3">
    <source>
        <dbReference type="ARBA" id="ARBA00022576"/>
    </source>
</evidence>
<dbReference type="InterPro" id="IPR015424">
    <property type="entry name" value="PyrdxlP-dep_Trfase"/>
</dbReference>
<dbReference type="PANTHER" id="PTHR46383:SF1">
    <property type="entry name" value="ASPARTATE AMINOTRANSFERASE"/>
    <property type="match status" value="1"/>
</dbReference>
<dbReference type="Gene3D" id="3.90.1150.10">
    <property type="entry name" value="Aspartate Aminotransferase, domain 1"/>
    <property type="match status" value="1"/>
</dbReference>
<dbReference type="AlphaFoldDB" id="A0A6L5B9U7"/>
<evidence type="ECO:0000313" key="8">
    <source>
        <dbReference type="Proteomes" id="UP000593563"/>
    </source>
</evidence>
<comment type="caution">
    <text evidence="7">The sequence shown here is derived from an EMBL/GenBank/DDBJ whole genome shotgun (WGS) entry which is preliminary data.</text>
</comment>
<reference evidence="7" key="1">
    <citation type="submission" date="2020-01" db="EMBL/GenBank/DDBJ databases">
        <title>The Celery Genome Sequence Reveals Sequential Paleo-tetraploidization, Resistance Gene Elimination, Karyotype Evolution, and Functional Innovation in Apiales.</title>
        <authorList>
            <person name="Song X."/>
        </authorList>
    </citation>
    <scope>NUCLEOTIDE SEQUENCE</scope>
    <source>
        <tissue evidence="7">Leaf</tissue>
    </source>
</reference>
<sequence>MRVAYREGCLAAGWIRQRLMNYELSVTPWWSLSSNTPWWSLSSNTPWHSCGYNQAFAMTGWRLGYIAGPKQFVSACNKIQSQFTSGASSISQKAAVAALEIGYAGGEAVLTMVKAFREQRDFRVKSFGELGVPIRRFI</sequence>
<evidence type="ECO:0000313" key="7">
    <source>
        <dbReference type="EMBL" id="KAF1002526.1"/>
    </source>
</evidence>
<comment type="cofactor">
    <cofactor evidence="1">
        <name>pyridoxal 5'-phosphate</name>
        <dbReference type="ChEBI" id="CHEBI:597326"/>
    </cofactor>
</comment>
<dbReference type="PANTHER" id="PTHR46383">
    <property type="entry name" value="ASPARTATE AMINOTRANSFERASE"/>
    <property type="match status" value="1"/>
</dbReference>
<evidence type="ECO:0000259" key="6">
    <source>
        <dbReference type="Pfam" id="PF00155"/>
    </source>
</evidence>